<dbReference type="InterPro" id="IPR038078">
    <property type="entry name" value="PhoU-like_sf"/>
</dbReference>
<gene>
    <name evidence="1" type="ORF">Ga0061068_10496</name>
</gene>
<evidence type="ECO:0000313" key="2">
    <source>
        <dbReference type="Proteomes" id="UP000182108"/>
    </source>
</evidence>
<dbReference type="OrthoDB" id="5297572at2"/>
<dbReference type="RefSeq" id="WP_055423294.1">
    <property type="nucleotide sequence ID" value="NZ_CYHH01000004.1"/>
</dbReference>
<dbReference type="EMBL" id="CYHH01000004">
    <property type="protein sequence ID" value="CUB06893.1"/>
    <property type="molecule type" value="Genomic_DNA"/>
</dbReference>
<name>A0A0K6IUW6_9PROT</name>
<dbReference type="AlphaFoldDB" id="A0A0K6IUW6"/>
<protein>
    <recommendedName>
        <fullName evidence="3">Phosphate transport regulator</fullName>
    </recommendedName>
</protein>
<reference evidence="2" key="1">
    <citation type="submission" date="2015-08" db="EMBL/GenBank/DDBJ databases">
        <authorList>
            <person name="Babu N.S."/>
            <person name="Beckwith C.J."/>
            <person name="Beseler K.G."/>
            <person name="Brison A."/>
            <person name="Carone J.V."/>
            <person name="Caskin T.P."/>
            <person name="Diamond M."/>
            <person name="Durham M.E."/>
            <person name="Foxe J.M."/>
            <person name="Go M."/>
            <person name="Henderson B.A."/>
            <person name="Jones I.B."/>
            <person name="McGettigan J.A."/>
            <person name="Micheletti S.J."/>
            <person name="Nasrallah M.E."/>
            <person name="Ortiz D."/>
            <person name="Piller C.R."/>
            <person name="Privatt S.R."/>
            <person name="Schneider S.L."/>
            <person name="Sharp S."/>
            <person name="Smith T.C."/>
            <person name="Stanton J.D."/>
            <person name="Ullery H.E."/>
            <person name="Wilson R.J."/>
            <person name="Serrano M.G."/>
            <person name="Buck G."/>
            <person name="Lee V."/>
            <person name="Wang Y."/>
            <person name="Carvalho R."/>
            <person name="Voegtly L."/>
            <person name="Shi R."/>
            <person name="Duckworth R."/>
            <person name="Johnson A."/>
            <person name="Loviza R."/>
            <person name="Walstead R."/>
            <person name="Shah Z."/>
            <person name="Kiflezghi M."/>
            <person name="Wade K."/>
            <person name="Ball S.L."/>
            <person name="Bradley K.W."/>
            <person name="Asai D.J."/>
            <person name="Bowman C.A."/>
            <person name="Russell D.A."/>
            <person name="Pope W.H."/>
            <person name="Jacobs-Sera D."/>
            <person name="Hendrix R.W."/>
            <person name="Hatfull G.F."/>
        </authorList>
    </citation>
    <scope>NUCLEOTIDE SEQUENCE [LARGE SCALE GENOMIC DNA]</scope>
    <source>
        <strain evidence="2">JCM 19170</strain>
    </source>
</reference>
<dbReference type="Gene3D" id="1.20.58.220">
    <property type="entry name" value="Phosphate transport system protein phou homolog 2, domain 2"/>
    <property type="match status" value="1"/>
</dbReference>
<sequence>MRKEEAVAALGQRSLLLPGWVQAALAANDRLKLYLSLLQEAARHAGDPQAAVTDWSAEFARAGVTETGWLQELVRSAYLADGVLMLRHLDRWCEAVAADLQTMARPVCESAPSGPAELLARRDAWLEFLHSLDPQEGLEPEQLAALTHGERERGDSLHLLVMDLHKALNALAAEIATEELDGANVWGLAPEDRPLVRAFMRGLRRTAPLKFSHPGLDTAATRDGARLLIQNDIGTNDVHVLVVTVEDLEIRLNYSDLHRGRFRFFQRLLEEVGFVWTVQTSAAGAGLNAGRPYMVGEAVFRGQDRAALEEALEELAAKIVFVIDWNRARKRLQQFVGKAQAQEILYRAAKEECGHMGWLLAGGERLVFAAMESVDGEAFRIGDRLDEVLGPQAAGEYLFTLLRVSSRMLLERQPVDLVADEARILLARLLRQRTFELELLAEHAAYTHAIAREVCAVLEEEPGPEALEAQGQRGKQWEREADHLLMQARARAERHSRWQPLVALMEHADDVSDALEEALFLHSLLFVGPLAGLTPGAREPLSRLADTTLAAIQDLVRAVEIARAVSAQGEAEDEDAFLQTLWRILRAERLCDQLAREASRAIVATMSEKPTGAQIAGQMAAAVEKASDGLLAVGYALRQMVMARTGVTS</sequence>
<keyword evidence="2" id="KW-1185">Reference proteome</keyword>
<organism evidence="1 2">
    <name type="scientific">Tepidiphilus thermophilus</name>
    <dbReference type="NCBI Taxonomy" id="876478"/>
    <lineage>
        <taxon>Bacteria</taxon>
        <taxon>Pseudomonadati</taxon>
        <taxon>Pseudomonadota</taxon>
        <taxon>Hydrogenophilia</taxon>
        <taxon>Hydrogenophilales</taxon>
        <taxon>Hydrogenophilaceae</taxon>
        <taxon>Tepidiphilus</taxon>
    </lineage>
</organism>
<evidence type="ECO:0008006" key="3">
    <source>
        <dbReference type="Google" id="ProtNLM"/>
    </source>
</evidence>
<dbReference type="Proteomes" id="UP000182108">
    <property type="component" value="Unassembled WGS sequence"/>
</dbReference>
<evidence type="ECO:0000313" key="1">
    <source>
        <dbReference type="EMBL" id="CUB06893.1"/>
    </source>
</evidence>
<accession>A0A0K6IUW6</accession>
<proteinExistence type="predicted"/>